<evidence type="ECO:0000313" key="1">
    <source>
        <dbReference type="EMBL" id="AEO33712.1"/>
    </source>
</evidence>
<dbReference type="AlphaFoldDB" id="G3MJP4"/>
<name>G3MJP4_AMBMU</name>
<organism evidence="1">
    <name type="scientific">Amblyomma maculatum</name>
    <name type="common">Gulf Coast tick</name>
    <dbReference type="NCBI Taxonomy" id="34609"/>
    <lineage>
        <taxon>Eukaryota</taxon>
        <taxon>Metazoa</taxon>
        <taxon>Ecdysozoa</taxon>
        <taxon>Arthropoda</taxon>
        <taxon>Chelicerata</taxon>
        <taxon>Arachnida</taxon>
        <taxon>Acari</taxon>
        <taxon>Parasitiformes</taxon>
        <taxon>Ixodida</taxon>
        <taxon>Ixodoidea</taxon>
        <taxon>Ixodidae</taxon>
        <taxon>Amblyomminae</taxon>
        <taxon>Amblyomma</taxon>
    </lineage>
</organism>
<evidence type="ECO:0008006" key="2">
    <source>
        <dbReference type="Google" id="ProtNLM"/>
    </source>
</evidence>
<dbReference type="GO" id="GO:0005975">
    <property type="term" value="P:carbohydrate metabolic process"/>
    <property type="evidence" value="ECO:0007669"/>
    <property type="project" value="InterPro"/>
</dbReference>
<proteinExistence type="evidence at transcript level"/>
<dbReference type="InterPro" id="IPR011330">
    <property type="entry name" value="Glyco_hydro/deAcase_b/a-brl"/>
</dbReference>
<feature type="non-terminal residue" evidence="1">
    <location>
        <position position="213"/>
    </location>
</feature>
<dbReference type="Gene3D" id="3.20.20.370">
    <property type="entry name" value="Glycoside hydrolase/deacetylase"/>
    <property type="match status" value="1"/>
</dbReference>
<accession>G3MJP4</accession>
<reference evidence="1" key="1">
    <citation type="journal article" date="2011" name="PLoS ONE">
        <title>A deep insight into the sialotranscriptome of the gulf coast tick, Amblyomma maculatum.</title>
        <authorList>
            <person name="Karim S."/>
            <person name="Singh P."/>
            <person name="Ribeiro J.M."/>
        </authorList>
    </citation>
    <scope>NUCLEOTIDE SEQUENCE</scope>
    <source>
        <tissue evidence="1">Salivary gland</tissue>
    </source>
</reference>
<dbReference type="SUPFAM" id="SSF88713">
    <property type="entry name" value="Glycoside hydrolase/deacetylase"/>
    <property type="match status" value="1"/>
</dbReference>
<dbReference type="InterPro" id="IPR052740">
    <property type="entry name" value="CE4"/>
</dbReference>
<feature type="non-terminal residue" evidence="1">
    <location>
        <position position="1"/>
    </location>
</feature>
<protein>
    <recommendedName>
        <fullName evidence="2">Peritrophic membrane chitin binding protein</fullName>
    </recommendedName>
</protein>
<dbReference type="PANTHER" id="PTHR45985">
    <property type="match status" value="1"/>
</dbReference>
<dbReference type="PANTHER" id="PTHR45985:SF8">
    <property type="entry name" value="CHITIN DEACETYLASE-LIKE 9, ISOFORM A"/>
    <property type="match status" value="1"/>
</dbReference>
<dbReference type="EMBL" id="JO842095">
    <property type="protein sequence ID" value="AEO33712.1"/>
    <property type="molecule type" value="mRNA"/>
</dbReference>
<sequence length="213" mass="24754">LHFCPHHRPDKLPQYPYTLDYGVHEACGRDACPAGAYKGLWLVPMNMIVRKAPGEDGSPVEGLCVMPDECLPKPTTASDTFDFLRSNFERFYNTNRAPFPLFLHQHWLWDPERKRGFMSFVDWLLSKDDVFLVTLQEVVHFMKNPKPLGKYAQKKCSKESEFKRCPEVHICSFPESSIEETKYLYGCRACPKSYPWIEDVVLEAREQRVKSTT</sequence>